<comment type="caution">
    <text evidence="1">The sequence shown here is derived from an EMBL/GenBank/DDBJ whole genome shotgun (WGS) entry which is preliminary data.</text>
</comment>
<proteinExistence type="predicted"/>
<dbReference type="RefSeq" id="WP_040603435.1">
    <property type="nucleotide sequence ID" value="NZ_CAMSPD010000076.1"/>
</dbReference>
<evidence type="ECO:0000313" key="1">
    <source>
        <dbReference type="EMBL" id="MTU42420.1"/>
    </source>
</evidence>
<name>A0A6I3SC25_9BURK</name>
<dbReference type="EMBL" id="WNCL01000004">
    <property type="protein sequence ID" value="MTU42420.1"/>
    <property type="molecule type" value="Genomic_DNA"/>
</dbReference>
<reference evidence="1 2" key="1">
    <citation type="journal article" date="2019" name="Nat. Med.">
        <title>A library of human gut bacterial isolates paired with longitudinal multiomics data enables mechanistic microbiome research.</title>
        <authorList>
            <person name="Poyet M."/>
            <person name="Groussin M."/>
            <person name="Gibbons S.M."/>
            <person name="Avila-Pacheco J."/>
            <person name="Jiang X."/>
            <person name="Kearney S.M."/>
            <person name="Perrotta A.R."/>
            <person name="Berdy B."/>
            <person name="Zhao S."/>
            <person name="Lieberman T.D."/>
            <person name="Swanson P.K."/>
            <person name="Smith M."/>
            <person name="Roesemann S."/>
            <person name="Alexander J.E."/>
            <person name="Rich S.A."/>
            <person name="Livny J."/>
            <person name="Vlamakis H."/>
            <person name="Clish C."/>
            <person name="Bullock K."/>
            <person name="Deik A."/>
            <person name="Scott J."/>
            <person name="Pierce K.A."/>
            <person name="Xavier R.J."/>
            <person name="Alm E.J."/>
        </authorList>
    </citation>
    <scope>NUCLEOTIDE SEQUENCE [LARGE SCALE GENOMIC DNA]</scope>
    <source>
        <strain evidence="1 2">BIOML-A2</strain>
    </source>
</reference>
<protein>
    <recommendedName>
        <fullName evidence="3">SGNH/GDSL hydrolase family protein</fullName>
    </recommendedName>
</protein>
<sequence length="273" mass="29616">MKKLFLATLLCSLSLSVCAADYSVKPKVTELTQTPSRVLLVGNSFMYYNCGVNSYISGLSKSLGIKLSTTMATIGGAGLDWHLVKTYLRKDGLASYSTLNDGSNKLSFNKYPDGKVFEAVVLQDNSQGPIHPELSKFFKKYAAIHSKDIRETGAAPIFLMTWAYADKPEMTKQLADATTAVANENNALVIPAGLAFANALKQRPDLKLTVADNRHPTAAGTYLEAATILAALTKKSPEGASFLGGCEKPLKEKDAAFLQQVAWDTVKNFYGWK</sequence>
<accession>A0A6I3SC25</accession>
<dbReference type="Gene3D" id="3.40.50.1110">
    <property type="entry name" value="SGNH hydrolase"/>
    <property type="match status" value="1"/>
</dbReference>
<dbReference type="InterPro" id="IPR036514">
    <property type="entry name" value="SGNH_hydro_sf"/>
</dbReference>
<gene>
    <name evidence="1" type="ORF">GMD42_02045</name>
</gene>
<evidence type="ECO:0000313" key="2">
    <source>
        <dbReference type="Proteomes" id="UP000462362"/>
    </source>
</evidence>
<dbReference type="GeneID" id="43348592"/>
<organism evidence="1 2">
    <name type="scientific">Parasutterella excrementihominis</name>
    <dbReference type="NCBI Taxonomy" id="487175"/>
    <lineage>
        <taxon>Bacteria</taxon>
        <taxon>Pseudomonadati</taxon>
        <taxon>Pseudomonadota</taxon>
        <taxon>Betaproteobacteria</taxon>
        <taxon>Burkholderiales</taxon>
        <taxon>Sutterellaceae</taxon>
        <taxon>Parasutterella</taxon>
    </lineage>
</organism>
<dbReference type="SUPFAM" id="SSF52266">
    <property type="entry name" value="SGNH hydrolase"/>
    <property type="match status" value="1"/>
</dbReference>
<evidence type="ECO:0008006" key="3">
    <source>
        <dbReference type="Google" id="ProtNLM"/>
    </source>
</evidence>
<dbReference type="GO" id="GO:0016788">
    <property type="term" value="F:hydrolase activity, acting on ester bonds"/>
    <property type="evidence" value="ECO:0007669"/>
    <property type="project" value="UniProtKB-ARBA"/>
</dbReference>
<dbReference type="AlphaFoldDB" id="A0A6I3SC25"/>
<dbReference type="Proteomes" id="UP000462362">
    <property type="component" value="Unassembled WGS sequence"/>
</dbReference>